<protein>
    <recommendedName>
        <fullName evidence="3">Protein ImuA</fullName>
    </recommendedName>
</protein>
<dbReference type="AlphaFoldDB" id="A0A494RL77"/>
<dbReference type="SUPFAM" id="SSF52540">
    <property type="entry name" value="P-loop containing nucleoside triphosphate hydrolases"/>
    <property type="match status" value="1"/>
</dbReference>
<dbReference type="Proteomes" id="UP000276984">
    <property type="component" value="Chromosome"/>
</dbReference>
<dbReference type="InterPro" id="IPR027417">
    <property type="entry name" value="P-loop_NTPase"/>
</dbReference>
<dbReference type="EMBL" id="CP032707">
    <property type="protein sequence ID" value="AYG95673.1"/>
    <property type="molecule type" value="Genomic_DNA"/>
</dbReference>
<gene>
    <name evidence="1" type="ORF">D8I30_11135</name>
</gene>
<dbReference type="InterPro" id="IPR017026">
    <property type="entry name" value="ImuA"/>
</dbReference>
<proteinExistence type="predicted"/>
<dbReference type="Gene3D" id="3.40.50.300">
    <property type="entry name" value="P-loop containing nucleotide triphosphate hydrolases"/>
    <property type="match status" value="1"/>
</dbReference>
<dbReference type="PIRSF" id="PIRSF034285">
    <property type="entry name" value="UCP034285"/>
    <property type="match status" value="1"/>
</dbReference>
<evidence type="ECO:0000313" key="2">
    <source>
        <dbReference type="Proteomes" id="UP000276984"/>
    </source>
</evidence>
<evidence type="ECO:0008006" key="3">
    <source>
        <dbReference type="Google" id="ProtNLM"/>
    </source>
</evidence>
<dbReference type="OrthoDB" id="7202530at2"/>
<organism evidence="1 2">
    <name type="scientific">Brevundimonas naejangsanensis</name>
    <dbReference type="NCBI Taxonomy" id="588932"/>
    <lineage>
        <taxon>Bacteria</taxon>
        <taxon>Pseudomonadati</taxon>
        <taxon>Pseudomonadota</taxon>
        <taxon>Alphaproteobacteria</taxon>
        <taxon>Caulobacterales</taxon>
        <taxon>Caulobacteraceae</taxon>
        <taxon>Brevundimonas</taxon>
    </lineage>
</organism>
<keyword evidence="2" id="KW-1185">Reference proteome</keyword>
<sequence>MRNICSQADALTALKARLEALDPSRGRHALPQTQAGGGGDTFTPLAVGVVHDLYAAAPADAVAVNAFGLGLALQAAKGRPIVWGLHEMMAQEAGRPYAPGLLQMGLSPRDLMLVRARDVQTLLAVGEDALRSPAVGAVVLSAWGEARAMSLTASRRLVLAAQTGGGTLFLIRASAEPAPSAAETRWSVRAAPSRPLEADAPGRPAFSVTLLRHRGGAAPRTWIMEWDRERQSFVEPAPLSGDLVPLAAQRPAGARTTETGHGRAA</sequence>
<evidence type="ECO:0000313" key="1">
    <source>
        <dbReference type="EMBL" id="AYG95673.1"/>
    </source>
</evidence>
<accession>A0A494RL77</accession>
<name>A0A494RL77_9CAUL</name>
<reference evidence="1 2" key="1">
    <citation type="submission" date="2018-10" db="EMBL/GenBank/DDBJ databases">
        <title>Complete genome sequence of Brevundimonas naejangsanensis BRV3.</title>
        <authorList>
            <person name="Berrios L."/>
            <person name="Ely B."/>
        </authorList>
    </citation>
    <scope>NUCLEOTIDE SEQUENCE [LARGE SCALE GENOMIC DNA]</scope>
    <source>
        <strain evidence="1 2">BRV3</strain>
    </source>
</reference>